<evidence type="ECO:0000256" key="1">
    <source>
        <dbReference type="SAM" id="SignalP"/>
    </source>
</evidence>
<gene>
    <name evidence="3" type="ORF">GXN74_05875</name>
</gene>
<accession>A0A7X5KLZ9</accession>
<organism evidence="3 4">
    <name type="scientific">Anaerotalea alkaliphila</name>
    <dbReference type="NCBI Taxonomy" id="2662126"/>
    <lineage>
        <taxon>Bacteria</taxon>
        <taxon>Bacillati</taxon>
        <taxon>Bacillota</taxon>
        <taxon>Clostridia</taxon>
        <taxon>Eubacteriales</taxon>
        <taxon>Anaerotalea</taxon>
    </lineage>
</organism>
<dbReference type="InterPro" id="IPR036514">
    <property type="entry name" value="SGNH_hydro_sf"/>
</dbReference>
<dbReference type="AlphaFoldDB" id="A0A7X5KLZ9"/>
<dbReference type="Pfam" id="PF13472">
    <property type="entry name" value="Lipase_GDSL_2"/>
    <property type="match status" value="1"/>
</dbReference>
<keyword evidence="4" id="KW-1185">Reference proteome</keyword>
<evidence type="ECO:0000313" key="3">
    <source>
        <dbReference type="EMBL" id="NDL67264.1"/>
    </source>
</evidence>
<comment type="caution">
    <text evidence="3">The sequence shown here is derived from an EMBL/GenBank/DDBJ whole genome shotgun (WGS) entry which is preliminary data.</text>
</comment>
<feature type="domain" description="SGNH hydrolase-type esterase" evidence="2">
    <location>
        <begin position="54"/>
        <end position="305"/>
    </location>
</feature>
<protein>
    <recommendedName>
        <fullName evidence="2">SGNH hydrolase-type esterase domain-containing protein</fullName>
    </recommendedName>
</protein>
<dbReference type="Gene3D" id="3.40.50.1110">
    <property type="entry name" value="SGNH hydrolase"/>
    <property type="match status" value="1"/>
</dbReference>
<feature type="signal peptide" evidence="1">
    <location>
        <begin position="1"/>
        <end position="35"/>
    </location>
</feature>
<dbReference type="Proteomes" id="UP000461585">
    <property type="component" value="Unassembled WGS sequence"/>
</dbReference>
<dbReference type="InterPro" id="IPR013830">
    <property type="entry name" value="SGNH_hydro"/>
</dbReference>
<evidence type="ECO:0000259" key="2">
    <source>
        <dbReference type="Pfam" id="PF13472"/>
    </source>
</evidence>
<evidence type="ECO:0000313" key="4">
    <source>
        <dbReference type="Proteomes" id="UP000461585"/>
    </source>
</evidence>
<dbReference type="SUPFAM" id="SSF52266">
    <property type="entry name" value="SGNH hydrolase"/>
    <property type="match status" value="1"/>
</dbReference>
<proteinExistence type="predicted"/>
<keyword evidence="1" id="KW-0732">Signal</keyword>
<sequence>MRKKMEVVALKSKGKSFVFALILCLALLSPAQALGAAKGAAEQQAMPPGVYLNLGDSIAKGRSAAPGADYHSLYGGYLLDAYGIVPLSPGNGFAVDGLKSGDLMDGLTYTTQAQLAVASASVITISIGGNNLLGPIQQRIGSLLPGPVDYTDPAAVKAAVAALALNPAFNPAGLPPEALWEVLVAGLTAEALDPASALGIALDAGKADFLEDWPAIVARIRELNPDAVVLALTLYNPVDPLEGILLFSRYEELVKPMNGALRKTQNQVLLADAYKAFGRDGDAVAFSLAWDTLNLDIHPTTQGHGILFEQLTVPSNLRDFRPLRLAIR</sequence>
<reference evidence="3 4" key="1">
    <citation type="submission" date="2020-01" db="EMBL/GenBank/DDBJ databases">
        <title>Anaeroalcalibacter tamaniensis gen. nov., sp. nov., moderately halophilic strictly anaerobic fermenter bacterium from mud volcano of Taman peninsula.</title>
        <authorList>
            <person name="Frolova A."/>
            <person name="Merkel A.Y."/>
            <person name="Slobodkin A.I."/>
        </authorList>
    </citation>
    <scope>NUCLEOTIDE SEQUENCE [LARGE SCALE GENOMIC DNA]</scope>
    <source>
        <strain evidence="3 4">F-3ap</strain>
    </source>
</reference>
<dbReference type="RefSeq" id="WP_162369989.1">
    <property type="nucleotide sequence ID" value="NZ_JAAEEH010000012.1"/>
</dbReference>
<dbReference type="EMBL" id="JAAEEH010000012">
    <property type="protein sequence ID" value="NDL67264.1"/>
    <property type="molecule type" value="Genomic_DNA"/>
</dbReference>
<feature type="chain" id="PRO_5030982182" description="SGNH hydrolase-type esterase domain-containing protein" evidence="1">
    <location>
        <begin position="36"/>
        <end position="328"/>
    </location>
</feature>
<name>A0A7X5KLZ9_9FIRM</name>